<evidence type="ECO:0000313" key="3">
    <source>
        <dbReference type="Proteomes" id="UP000249070"/>
    </source>
</evidence>
<dbReference type="PANTHER" id="PTHR42779:SF1">
    <property type="entry name" value="PROTEIN YNJB"/>
    <property type="match status" value="1"/>
</dbReference>
<accession>A0AB73TMD7</accession>
<proteinExistence type="predicted"/>
<gene>
    <name evidence="2" type="ORF">DKP91_14380</name>
</gene>
<dbReference type="AlphaFoldDB" id="A0AB73TMD7"/>
<dbReference type="RefSeq" id="WP_002303555.1">
    <property type="nucleotide sequence ID" value="NZ_AP026656.1"/>
</dbReference>
<dbReference type="Gene3D" id="3.40.190.10">
    <property type="entry name" value="Periplasmic binding protein-like II"/>
    <property type="match status" value="2"/>
</dbReference>
<evidence type="ECO:0000313" key="2">
    <source>
        <dbReference type="EMBL" id="PZM53214.1"/>
    </source>
</evidence>
<dbReference type="Proteomes" id="UP000249070">
    <property type="component" value="Unassembled WGS sequence"/>
</dbReference>
<feature type="signal peptide" evidence="1">
    <location>
        <begin position="1"/>
        <end position="29"/>
    </location>
</feature>
<keyword evidence="1" id="KW-0732">Signal</keyword>
<organism evidence="2 3">
    <name type="scientific">Enterococcus faecium</name>
    <name type="common">Streptococcus faecium</name>
    <dbReference type="NCBI Taxonomy" id="1352"/>
    <lineage>
        <taxon>Bacteria</taxon>
        <taxon>Bacillati</taxon>
        <taxon>Bacillota</taxon>
        <taxon>Bacilli</taxon>
        <taxon>Lactobacillales</taxon>
        <taxon>Enterococcaceae</taxon>
        <taxon>Enterococcus</taxon>
    </lineage>
</organism>
<reference evidence="2 3" key="1">
    <citation type="submission" date="2018-05" db="EMBL/GenBank/DDBJ databases">
        <title>Vancomycin-resistant Enterococcus faecium strain from Chelyabinsk, Russia.</title>
        <authorList>
            <person name="Gostev V."/>
            <person name="Goncharov A."/>
            <person name="Kolodzhieva V."/>
            <person name="Suvorov A."/>
            <person name="Sidorenko S."/>
            <person name="Zueva L."/>
        </authorList>
    </citation>
    <scope>NUCLEOTIDE SEQUENCE [LARGE SCALE GENOMIC DNA]</scope>
    <source>
        <strain evidence="2 3">20</strain>
    </source>
</reference>
<protein>
    <submittedName>
        <fullName evidence="2">ABC transporter substrate-binding protein</fullName>
    </submittedName>
</protein>
<dbReference type="PROSITE" id="PS51257">
    <property type="entry name" value="PROKAR_LIPOPROTEIN"/>
    <property type="match status" value="1"/>
</dbReference>
<dbReference type="InterPro" id="IPR006059">
    <property type="entry name" value="SBP"/>
</dbReference>
<dbReference type="Pfam" id="PF13416">
    <property type="entry name" value="SBP_bac_8"/>
    <property type="match status" value="1"/>
</dbReference>
<name>A0AB73TMD7_ENTFC</name>
<dbReference type="SUPFAM" id="SSF53850">
    <property type="entry name" value="Periplasmic binding protein-like II"/>
    <property type="match status" value="1"/>
</dbReference>
<dbReference type="PANTHER" id="PTHR42779">
    <property type="entry name" value="PROTEIN YNJB"/>
    <property type="match status" value="1"/>
</dbReference>
<dbReference type="EMBL" id="QHGU01000129">
    <property type="protein sequence ID" value="PZM53214.1"/>
    <property type="molecule type" value="Genomic_DNA"/>
</dbReference>
<sequence>MKKMGKVVAGVVSLVAASMVFSGCGTNQASETATEKETVTLWAGGSDNVKVGMDKIVDAFNESEAGEKYELKLQFILSGTGTQSLMDRIVAAKKTDQKDTDYDLILASDADYATYVQEGGEDIFTPYDAANIPNLENVKTQVSDGEGVLVPYRGTTVVLAYDSSKVTNPPKTADELYQWIHDNPGQFAYNTPGSGGAGEAFVQTAIYNFLPEEALSSSDTKWEEQWQSGFDLLAELHPDLYQSGGKVIYPNKNQGTLDLLVNGEVSMIPAWADMLITNLSNGTLPDTVKMTQITPGFTGNVDALAIPSVGSNPEGAQAVMNFMLTEDAQQILLDSMAAIPVIDSSKLSSDNSKYLEGLDISSFRTSSIGALGKSLNERWDQEIGTLSK</sequence>
<feature type="chain" id="PRO_5044492595" evidence="1">
    <location>
        <begin position="30"/>
        <end position="388"/>
    </location>
</feature>
<evidence type="ECO:0000256" key="1">
    <source>
        <dbReference type="SAM" id="SignalP"/>
    </source>
</evidence>
<comment type="caution">
    <text evidence="2">The sequence shown here is derived from an EMBL/GenBank/DDBJ whole genome shotgun (WGS) entry which is preliminary data.</text>
</comment>